<protein>
    <submittedName>
        <fullName evidence="1">Uncharacterized protein</fullName>
    </submittedName>
</protein>
<dbReference type="Proteomes" id="UP001596413">
    <property type="component" value="Unassembled WGS sequence"/>
</dbReference>
<evidence type="ECO:0000313" key="1">
    <source>
        <dbReference type="EMBL" id="MFC7220794.1"/>
    </source>
</evidence>
<name>A0ABW2GJ77_9ACTN</name>
<proteinExistence type="predicted"/>
<reference evidence="2" key="1">
    <citation type="journal article" date="2019" name="Int. J. Syst. Evol. Microbiol.">
        <title>The Global Catalogue of Microorganisms (GCM) 10K type strain sequencing project: providing services to taxonomists for standard genome sequencing and annotation.</title>
        <authorList>
            <consortium name="The Broad Institute Genomics Platform"/>
            <consortium name="The Broad Institute Genome Sequencing Center for Infectious Disease"/>
            <person name="Wu L."/>
            <person name="Ma J."/>
        </authorList>
    </citation>
    <scope>NUCLEOTIDE SEQUENCE [LARGE SCALE GENOMIC DNA]</scope>
    <source>
        <strain evidence="2">CGMCC 1.13681</strain>
    </source>
</reference>
<accession>A0ABW2GJ77</accession>
<comment type="caution">
    <text evidence="1">The sequence shown here is derived from an EMBL/GenBank/DDBJ whole genome shotgun (WGS) entry which is preliminary data.</text>
</comment>
<gene>
    <name evidence="1" type="ORF">ACFQLX_21925</name>
</gene>
<evidence type="ECO:0000313" key="2">
    <source>
        <dbReference type="Proteomes" id="UP001596413"/>
    </source>
</evidence>
<dbReference type="EMBL" id="JBHSZO010000042">
    <property type="protein sequence ID" value="MFC7220794.1"/>
    <property type="molecule type" value="Genomic_DNA"/>
</dbReference>
<dbReference type="RefSeq" id="WP_386417725.1">
    <property type="nucleotide sequence ID" value="NZ_JBHSZO010000042.1"/>
</dbReference>
<sequence>MGEKFDSKSNAIESLANKACHVLMQAGIPARRGDIEGGVKGGPGAEVRVDNPSASGVLVEWNTGEELKVAAVNSLASGVDPLDLPYEIRHFETVHRSMRGAILEILSSAGFDVEEADGHAHGTAVYVKGFLS</sequence>
<keyword evidence="2" id="KW-1185">Reference proteome</keyword>
<organism evidence="1 2">
    <name type="scientific">Streptomyces polyrhachis</name>
    <dbReference type="NCBI Taxonomy" id="1282885"/>
    <lineage>
        <taxon>Bacteria</taxon>
        <taxon>Bacillati</taxon>
        <taxon>Actinomycetota</taxon>
        <taxon>Actinomycetes</taxon>
        <taxon>Kitasatosporales</taxon>
        <taxon>Streptomycetaceae</taxon>
        <taxon>Streptomyces</taxon>
    </lineage>
</organism>